<dbReference type="PANTHER" id="PTHR31118">
    <property type="entry name" value="CYCLASE-LIKE PROTEIN 2"/>
    <property type="match status" value="1"/>
</dbReference>
<sequence>MSLNGTEPQLIGSFLEALSSGALEVLDLTAPLSSGTPSLKLPDPFVNLIDFRLEEVAAFNEPGPFWRHNNIHTGEHIGTHLDAPAHWISGRDGDDVSQVPPRRLIGPAVVLDFSGQAALDPDFTVEVADIQAWEAEHGPLPDGAWLLLRTGWDKFADDEAAFLNIDDTGSHTPGISAECARWLGEERPITGLGVETVGIDAGNAGTFDPPFPAHYYLMGNNKYGLTLLQNLAQLPPTGAMLIVAPLPIVGGTGSPARVYALVERRPEPTEALAETLGAEPTL</sequence>
<protein>
    <submittedName>
        <fullName evidence="1">Kynurenine formamidase</fullName>
    </submittedName>
</protein>
<accession>A0A078MWD5</accession>
<dbReference type="SUPFAM" id="SSF102198">
    <property type="entry name" value="Putative cyclase"/>
    <property type="match status" value="1"/>
</dbReference>
<evidence type="ECO:0000313" key="1">
    <source>
        <dbReference type="EMBL" id="CEA09767.1"/>
    </source>
</evidence>
<dbReference type="PANTHER" id="PTHR31118:SF12">
    <property type="entry name" value="CYCLASE-LIKE PROTEIN 2"/>
    <property type="match status" value="1"/>
</dbReference>
<dbReference type="GO" id="GO:0019441">
    <property type="term" value="P:L-tryptophan catabolic process to kynurenine"/>
    <property type="evidence" value="ECO:0007669"/>
    <property type="project" value="InterPro"/>
</dbReference>
<reference evidence="1" key="1">
    <citation type="submission" date="2014-07" db="EMBL/GenBank/DDBJ databases">
        <authorList>
            <person name="Urmite Genomes Urmite Genomes"/>
        </authorList>
    </citation>
    <scope>NUCLEOTIDE SEQUENCE</scope>
    <source>
        <strain evidence="1">11W110_air</strain>
    </source>
</reference>
<dbReference type="AlphaFoldDB" id="A0A078MWD5"/>
<dbReference type="EMBL" id="LN483072">
    <property type="protein sequence ID" value="CEA09767.1"/>
    <property type="molecule type" value="Genomic_DNA"/>
</dbReference>
<proteinExistence type="predicted"/>
<dbReference type="PATRIC" id="fig|1461584.3.peg.3114"/>
<name>A0A078MWD5_9MICC</name>
<gene>
    <name evidence="1" type="primary">kynB_2</name>
    <name evidence="1" type="ORF">BN1051_03140</name>
</gene>
<dbReference type="InterPro" id="IPR037175">
    <property type="entry name" value="KFase_sf"/>
</dbReference>
<dbReference type="Pfam" id="PF04199">
    <property type="entry name" value="Cyclase"/>
    <property type="match status" value="1"/>
</dbReference>
<organism evidence="1">
    <name type="scientific">Arthrobacter saudimassiliensis</name>
    <dbReference type="NCBI Taxonomy" id="1461584"/>
    <lineage>
        <taxon>Bacteria</taxon>
        <taxon>Bacillati</taxon>
        <taxon>Actinomycetota</taxon>
        <taxon>Actinomycetes</taxon>
        <taxon>Micrococcales</taxon>
        <taxon>Micrococcaceae</taxon>
        <taxon>Arthrobacter</taxon>
    </lineage>
</organism>
<dbReference type="InterPro" id="IPR007325">
    <property type="entry name" value="KFase/CYL"/>
</dbReference>
<dbReference type="Gene3D" id="3.50.30.50">
    <property type="entry name" value="Putative cyclase"/>
    <property type="match status" value="1"/>
</dbReference>
<dbReference type="GO" id="GO:0004061">
    <property type="term" value="F:arylformamidase activity"/>
    <property type="evidence" value="ECO:0007669"/>
    <property type="project" value="InterPro"/>
</dbReference>